<comment type="subcellular location">
    <subcellularLocation>
        <location evidence="1 6">Nucleus</location>
    </subcellularLocation>
</comment>
<dbReference type="InterPro" id="IPR016024">
    <property type="entry name" value="ARM-type_fold"/>
</dbReference>
<keyword evidence="9" id="KW-1185">Reference proteome</keyword>
<dbReference type="KEGG" id="kla:KLLA0_D18194g"/>
<sequence length="1480" mass="168183">MAKGFPGETDNEIPKRISETLKYQPINHIVPKSGLSNLLSSSITEDISISCNSAFGSPPSEHWLYPHPIDFDPFNEGDRDPILFRRPNNITLRDESQETAPDLKLLKNLPQLGIRCLTVTSLVDSASIVANVAGNQNTATKKRRLEAGEDKVLLNELDSKRIQICVQSNPMNDLEVGKLCLDHLSKLLDSVGLNSEGSVNENAKFWKPLGDVYVATSEAIDAISLTINKVLGFPMVFEYIDVQSLKKILGLCTRNIKRILAYQSDNESESLDLNNLTFGCAFLILEVMMIDLKSANLQLEEYYNAVFSALDNALEKLHVSDNSRGINADIGNIFLFINLLEKFVASQSYLDEMFLIKSVCICCDMLLHRCYQHLNTNVLLSQAERIKDLSLGILISLFSEYPSQRLFITEELLSHVHDIVVSKSTKKLKLVDEFENGYASYFTVALVAMFQSINALPDAELLSDFTSELLENVLSENNAASLELKGLIDNVTTTLFEGLITNPFKFKSIVEIYIQDLLTMIGNPKWAYSHHLLEAFLPKLFQIFSPTYQGTGNFEVLAIQLVGQITATLTDVKLRAASEESRDVKRIFNLQNEYKECFDWLGSQTKTYFSDRALWNESLFYISEMLDQKEIDKTDAQVMNFVIRIIAKEIRETEISEKEISEKEINNGIDGNERVRSLYMKIVSLSPLFNFYEPALRLILSLLDQQKVKLKSGAVKCLTLLVSKDPQMLDTPFVQETIKNRLYDSSASVRDAILDLLEQATTYIQFYREINCNFDDDSIAVRKHVMRMNEKILDTSSDLKIKTFVLEKVLRRIEDEEDVIVENARKLLLHRLILRHSASDLSVKLHRFDLSETLELLSTLIGYGGKTEELLEFFFHFFVLNPSIHKNEDTKSIFDALRNLVNVLIEEITENAASADELSESNARNRYDLLYFFANCPINFISKPHLYSLFPYLSSNFNGKCYLLLLKVFRSCIKKHSNIKLKFLHDLETTLLAKLSKLNTREIEEALAICWETSTKTRKEDKLLKVCASCIEQLRPYVTQAVTAPSSLKLDGKVQRLIYLCTGFARMCHFKENEKRLEFLRGDEHLYQYVTKCLLTFTNKKLATPLRKIAIKNLVKLASSFPKLFNSPPVLKVLDHEFEAGVLDTKLTIIDCLQVFFSSEEKKVLMKIGANGTISSSSEMRRLISTQNTTESVNDGVCSALVTRYLDSIMDLCLLSDIKDAIVAIKFLQLTLNFHYTNPSHAVPTLIALSCSDANSVKTVSTRLLSTIFEQYESMVFNGLAAGFKKCCVVFKSLLPSELERKDHCMKRLQCILSNNKKNGKKYVSVVKNLTISECYKTHSVSNTELLFLLHNMSQIDYGDSYELYEFLSTMSLVIDEIDETIQDILSIQEDDEKNSKAFSLIKRRKIMSNFKTHMISIHNLSSEKLSFIGTPEEATLKGRSISTISDSPLAIESIVFENLTNEEIDQQCLEYQKEYDAIY</sequence>
<dbReference type="GO" id="GO:0071169">
    <property type="term" value="P:establishment of protein localization to chromatin"/>
    <property type="evidence" value="ECO:0007669"/>
    <property type="project" value="TreeGrafter"/>
</dbReference>
<dbReference type="GO" id="GO:1990414">
    <property type="term" value="P:replication-born double-strand break repair via sister chromatid exchange"/>
    <property type="evidence" value="ECO:0007669"/>
    <property type="project" value="TreeGrafter"/>
</dbReference>
<comment type="similarity">
    <text evidence="2 6">Belongs to the SCC2/Nipped-B family.</text>
</comment>
<dbReference type="GO" id="GO:0090694">
    <property type="term" value="C:Scc2-Scc4 cohesin loading complex"/>
    <property type="evidence" value="ECO:0007669"/>
    <property type="project" value="TreeGrafter"/>
</dbReference>
<evidence type="ECO:0000256" key="3">
    <source>
        <dbReference type="ARBA" id="ARBA00022737"/>
    </source>
</evidence>
<evidence type="ECO:0000256" key="2">
    <source>
        <dbReference type="ARBA" id="ARBA00009252"/>
    </source>
</evidence>
<proteinExistence type="inferred from homology"/>
<evidence type="ECO:0000313" key="8">
    <source>
        <dbReference type="EMBL" id="CAH00962.1"/>
    </source>
</evidence>
<evidence type="ECO:0000256" key="6">
    <source>
        <dbReference type="RuleBase" id="RU364107"/>
    </source>
</evidence>
<feature type="domain" description="Sister chromatid cohesion C-terminal" evidence="7">
    <location>
        <begin position="1198"/>
        <end position="1372"/>
    </location>
</feature>
<dbReference type="HOGENOM" id="CLU_259053_0_0_1"/>
<dbReference type="Proteomes" id="UP000000598">
    <property type="component" value="Chromosome D"/>
</dbReference>
<evidence type="ECO:0000256" key="5">
    <source>
        <dbReference type="ARBA" id="ARBA00023306"/>
    </source>
</evidence>
<dbReference type="EMBL" id="CR382124">
    <property type="protein sequence ID" value="CAH00962.1"/>
    <property type="molecule type" value="Genomic_DNA"/>
</dbReference>
<dbReference type="eggNOG" id="KOG1020">
    <property type="taxonomic scope" value="Eukaryota"/>
</dbReference>
<dbReference type="PaxDb" id="284590-Q6CQC3"/>
<accession>Q6CQC3</accession>
<dbReference type="InterPro" id="IPR024986">
    <property type="entry name" value="Nipped-B_C"/>
</dbReference>
<dbReference type="SUPFAM" id="SSF48371">
    <property type="entry name" value="ARM repeat"/>
    <property type="match status" value="1"/>
</dbReference>
<dbReference type="InParanoid" id="Q6CQC3"/>
<dbReference type="FunCoup" id="Q6CQC3">
    <property type="interactions" value="279"/>
</dbReference>
<dbReference type="InterPro" id="IPR033031">
    <property type="entry name" value="Scc2/Nipped-B"/>
</dbReference>
<dbReference type="InterPro" id="IPR011989">
    <property type="entry name" value="ARM-like"/>
</dbReference>
<dbReference type="GO" id="GO:0003682">
    <property type="term" value="F:chromatin binding"/>
    <property type="evidence" value="ECO:0007669"/>
    <property type="project" value="TreeGrafter"/>
</dbReference>
<evidence type="ECO:0000256" key="1">
    <source>
        <dbReference type="ARBA" id="ARBA00004123"/>
    </source>
</evidence>
<protein>
    <recommendedName>
        <fullName evidence="6">Sister chromatid cohesion protein</fullName>
    </recommendedName>
</protein>
<dbReference type="PANTHER" id="PTHR21704:SF18">
    <property type="entry name" value="NIPPED-B-LIKE PROTEIN"/>
    <property type="match status" value="1"/>
</dbReference>
<organism evidence="8 9">
    <name type="scientific">Kluyveromyces lactis (strain ATCC 8585 / CBS 2359 / DSM 70799 / NBRC 1267 / NRRL Y-1140 / WM37)</name>
    <name type="common">Yeast</name>
    <name type="synonym">Candida sphaerica</name>
    <dbReference type="NCBI Taxonomy" id="284590"/>
    <lineage>
        <taxon>Eukaryota</taxon>
        <taxon>Fungi</taxon>
        <taxon>Dikarya</taxon>
        <taxon>Ascomycota</taxon>
        <taxon>Saccharomycotina</taxon>
        <taxon>Saccharomycetes</taxon>
        <taxon>Saccharomycetales</taxon>
        <taxon>Saccharomycetaceae</taxon>
        <taxon>Kluyveromyces</taxon>
    </lineage>
</organism>
<gene>
    <name evidence="8" type="ORF">KLLA0_D18194g</name>
</gene>
<reference evidence="8 9" key="1">
    <citation type="journal article" date="2004" name="Nature">
        <title>Genome evolution in yeasts.</title>
        <authorList>
            <consortium name="Genolevures"/>
            <person name="Dujon B."/>
            <person name="Sherman D."/>
            <person name="Fischer G."/>
            <person name="Durrens P."/>
            <person name="Casaregola S."/>
            <person name="Lafontaine I."/>
            <person name="de Montigny J."/>
            <person name="Marck C."/>
            <person name="Neuveglise C."/>
            <person name="Talla E."/>
            <person name="Goffard N."/>
            <person name="Frangeul L."/>
            <person name="Aigle M."/>
            <person name="Anthouard V."/>
            <person name="Babour A."/>
            <person name="Barbe V."/>
            <person name="Barnay S."/>
            <person name="Blanchin S."/>
            <person name="Beckerich J.M."/>
            <person name="Beyne E."/>
            <person name="Bleykasten C."/>
            <person name="Boisrame A."/>
            <person name="Boyer J."/>
            <person name="Cattolico L."/>
            <person name="Confanioleri F."/>
            <person name="de Daruvar A."/>
            <person name="Despons L."/>
            <person name="Fabre E."/>
            <person name="Fairhead C."/>
            <person name="Ferry-Dumazet H."/>
            <person name="Groppi A."/>
            <person name="Hantraye F."/>
            <person name="Hennequin C."/>
            <person name="Jauniaux N."/>
            <person name="Joyet P."/>
            <person name="Kachouri R."/>
            <person name="Kerrest A."/>
            <person name="Koszul R."/>
            <person name="Lemaire M."/>
            <person name="Lesur I."/>
            <person name="Ma L."/>
            <person name="Muller H."/>
            <person name="Nicaud J.M."/>
            <person name="Nikolski M."/>
            <person name="Oztas S."/>
            <person name="Ozier-Kalogeropoulos O."/>
            <person name="Pellenz S."/>
            <person name="Potier S."/>
            <person name="Richard G.F."/>
            <person name="Straub M.L."/>
            <person name="Suleau A."/>
            <person name="Swennene D."/>
            <person name="Tekaia F."/>
            <person name="Wesolowski-Louvel M."/>
            <person name="Westhof E."/>
            <person name="Wirth B."/>
            <person name="Zeniou-Meyer M."/>
            <person name="Zivanovic I."/>
            <person name="Bolotin-Fukuhara M."/>
            <person name="Thierry A."/>
            <person name="Bouchier C."/>
            <person name="Caudron B."/>
            <person name="Scarpelli C."/>
            <person name="Gaillardin C."/>
            <person name="Weissenbach J."/>
            <person name="Wincker P."/>
            <person name="Souciet J.L."/>
        </authorList>
    </citation>
    <scope>NUCLEOTIDE SEQUENCE [LARGE SCALE GENOMIC DNA]</scope>
    <source>
        <strain evidence="9">ATCC 8585 / CBS 2359 / DSM 70799 / NBRC 1267 / NRRL Y-1140 / WM37</strain>
    </source>
</reference>
<name>Q6CQC3_KLULA</name>
<dbReference type="CDD" id="cd23958">
    <property type="entry name" value="SCC2"/>
    <property type="match status" value="1"/>
</dbReference>
<dbReference type="Pfam" id="PF12765">
    <property type="entry name" value="Cohesin_HEAT"/>
    <property type="match status" value="1"/>
</dbReference>
<keyword evidence="5 6" id="KW-0131">Cell cycle</keyword>
<evidence type="ECO:0000313" key="9">
    <source>
        <dbReference type="Proteomes" id="UP000000598"/>
    </source>
</evidence>
<dbReference type="GO" id="GO:0061775">
    <property type="term" value="F:cohesin loader activity"/>
    <property type="evidence" value="ECO:0007669"/>
    <property type="project" value="InterPro"/>
</dbReference>
<dbReference type="PANTHER" id="PTHR21704">
    <property type="entry name" value="NIPPED-B-LIKE PROTEIN DELANGIN SCC2-RELATED"/>
    <property type="match status" value="1"/>
</dbReference>
<dbReference type="GO" id="GO:0010468">
    <property type="term" value="P:regulation of gene expression"/>
    <property type="evidence" value="ECO:0007669"/>
    <property type="project" value="InterPro"/>
</dbReference>
<dbReference type="GO" id="GO:0140588">
    <property type="term" value="P:chromatin looping"/>
    <property type="evidence" value="ECO:0007669"/>
    <property type="project" value="InterPro"/>
</dbReference>
<dbReference type="STRING" id="284590.Q6CQC3"/>
<evidence type="ECO:0000256" key="4">
    <source>
        <dbReference type="ARBA" id="ARBA00023242"/>
    </source>
</evidence>
<dbReference type="OMA" id="FNSRHVL"/>
<keyword evidence="4 6" id="KW-0539">Nucleus</keyword>
<keyword evidence="3 6" id="KW-0677">Repeat</keyword>
<dbReference type="GO" id="GO:0034087">
    <property type="term" value="P:establishment of mitotic sister chromatid cohesion"/>
    <property type="evidence" value="ECO:0007669"/>
    <property type="project" value="TreeGrafter"/>
</dbReference>
<dbReference type="Pfam" id="PF12830">
    <property type="entry name" value="Nipped-B_C"/>
    <property type="match status" value="1"/>
</dbReference>
<dbReference type="Gene3D" id="1.25.10.10">
    <property type="entry name" value="Leucine-rich Repeat Variant"/>
    <property type="match status" value="1"/>
</dbReference>
<dbReference type="InterPro" id="IPR026003">
    <property type="entry name" value="Cohesin_HEAT"/>
</dbReference>
<evidence type="ECO:0000259" key="7">
    <source>
        <dbReference type="Pfam" id="PF12830"/>
    </source>
</evidence>